<dbReference type="PANTHER" id="PTHR43861:SF1">
    <property type="entry name" value="TRANS-ACONITATE 2-METHYLTRANSFERASE"/>
    <property type="match status" value="1"/>
</dbReference>
<comment type="caution">
    <text evidence="1">The sequence shown here is derived from an EMBL/GenBank/DDBJ whole genome shotgun (WGS) entry which is preliminary data.</text>
</comment>
<dbReference type="GO" id="GO:0102208">
    <property type="term" value="F:2-polyprenyl-6-hydroxyphenol methylase activity"/>
    <property type="evidence" value="ECO:0007669"/>
    <property type="project" value="UniProtKB-EC"/>
</dbReference>
<dbReference type="Pfam" id="PF13489">
    <property type="entry name" value="Methyltransf_23"/>
    <property type="match status" value="1"/>
</dbReference>
<sequence>MDLKASTNQYYSESAESFTANTLHVDMSEFYQRFLPYIPPNAHILDAGCGSGRDAKRFKSLGFQVDAFDASPELAAIASKLLQLPVVVQTFQQFDGIDLYDGIWCCASLLHVPNLELNDVIKRLHRALKYEGVLYMSFKYGIEERVKEGRFFNDQTEQTIQQYLSGFRVLDTWVTGDQRPDRGSEQWLNLIVQKQEP</sequence>
<evidence type="ECO:0000313" key="2">
    <source>
        <dbReference type="Proteomes" id="UP001597059"/>
    </source>
</evidence>
<dbReference type="InterPro" id="IPR029063">
    <property type="entry name" value="SAM-dependent_MTases_sf"/>
</dbReference>
<dbReference type="CDD" id="cd02440">
    <property type="entry name" value="AdoMet_MTases"/>
    <property type="match status" value="1"/>
</dbReference>
<dbReference type="GO" id="GO:0032259">
    <property type="term" value="P:methylation"/>
    <property type="evidence" value="ECO:0007669"/>
    <property type="project" value="UniProtKB-KW"/>
</dbReference>
<keyword evidence="1" id="KW-0808">Transferase</keyword>
<proteinExistence type="predicted"/>
<keyword evidence="1" id="KW-0489">Methyltransferase</keyword>
<dbReference type="RefSeq" id="WP_377370039.1">
    <property type="nucleotide sequence ID" value="NZ_JBHTMN010000019.1"/>
</dbReference>
<dbReference type="Proteomes" id="UP001597059">
    <property type="component" value="Unassembled WGS sequence"/>
</dbReference>
<dbReference type="EC" id="2.1.1.222" evidence="1"/>
<name>A0ABW4B6J0_9GAMM</name>
<evidence type="ECO:0000313" key="1">
    <source>
        <dbReference type="EMBL" id="MFD1385138.1"/>
    </source>
</evidence>
<dbReference type="GO" id="GO:0061542">
    <property type="term" value="F:3-demethylubiquinol 3-O-methyltransferase activity"/>
    <property type="evidence" value="ECO:0007669"/>
    <property type="project" value="UniProtKB-EC"/>
</dbReference>
<dbReference type="SUPFAM" id="SSF53335">
    <property type="entry name" value="S-adenosyl-L-methionine-dependent methyltransferases"/>
    <property type="match status" value="1"/>
</dbReference>
<protein>
    <submittedName>
        <fullName evidence="1">Class I SAM-dependent methyltransferase</fullName>
        <ecNumber evidence="1">2.1.1.222</ecNumber>
        <ecNumber evidence="1">2.1.1.64</ecNumber>
    </submittedName>
</protein>
<dbReference type="PANTHER" id="PTHR43861">
    <property type="entry name" value="TRANS-ACONITATE 2-METHYLTRANSFERASE-RELATED"/>
    <property type="match status" value="1"/>
</dbReference>
<organism evidence="1 2">
    <name type="scientific">Rhodanobacter aciditrophus</name>
    <dbReference type="NCBI Taxonomy" id="1623218"/>
    <lineage>
        <taxon>Bacteria</taxon>
        <taxon>Pseudomonadati</taxon>
        <taxon>Pseudomonadota</taxon>
        <taxon>Gammaproteobacteria</taxon>
        <taxon>Lysobacterales</taxon>
        <taxon>Rhodanobacteraceae</taxon>
        <taxon>Rhodanobacter</taxon>
    </lineage>
</organism>
<dbReference type="Gene3D" id="3.40.50.150">
    <property type="entry name" value="Vaccinia Virus protein VP39"/>
    <property type="match status" value="1"/>
</dbReference>
<gene>
    <name evidence="1" type="ORF">ACFQ45_17435</name>
</gene>
<dbReference type="EC" id="2.1.1.64" evidence="1"/>
<reference evidence="2" key="1">
    <citation type="journal article" date="2019" name="Int. J. Syst. Evol. Microbiol.">
        <title>The Global Catalogue of Microorganisms (GCM) 10K type strain sequencing project: providing services to taxonomists for standard genome sequencing and annotation.</title>
        <authorList>
            <consortium name="The Broad Institute Genomics Platform"/>
            <consortium name="The Broad Institute Genome Sequencing Center for Infectious Disease"/>
            <person name="Wu L."/>
            <person name="Ma J."/>
        </authorList>
    </citation>
    <scope>NUCLEOTIDE SEQUENCE [LARGE SCALE GENOMIC DNA]</scope>
    <source>
        <strain evidence="2">JCM 30774</strain>
    </source>
</reference>
<keyword evidence="2" id="KW-1185">Reference proteome</keyword>
<accession>A0ABW4B6J0</accession>
<dbReference type="EMBL" id="JBHTMN010000019">
    <property type="protein sequence ID" value="MFD1385138.1"/>
    <property type="molecule type" value="Genomic_DNA"/>
</dbReference>